<gene>
    <name evidence="3" type="ORF">ABMA28_017420</name>
</gene>
<organism evidence="3 4">
    <name type="scientific">Loxostege sticticalis</name>
    <name type="common">Beet webworm moth</name>
    <dbReference type="NCBI Taxonomy" id="481309"/>
    <lineage>
        <taxon>Eukaryota</taxon>
        <taxon>Metazoa</taxon>
        <taxon>Ecdysozoa</taxon>
        <taxon>Arthropoda</taxon>
        <taxon>Hexapoda</taxon>
        <taxon>Insecta</taxon>
        <taxon>Pterygota</taxon>
        <taxon>Neoptera</taxon>
        <taxon>Endopterygota</taxon>
        <taxon>Lepidoptera</taxon>
        <taxon>Glossata</taxon>
        <taxon>Ditrysia</taxon>
        <taxon>Pyraloidea</taxon>
        <taxon>Crambidae</taxon>
        <taxon>Pyraustinae</taxon>
        <taxon>Loxostege</taxon>
    </lineage>
</organism>
<evidence type="ECO:0000313" key="3">
    <source>
        <dbReference type="EMBL" id="KAL0803357.1"/>
    </source>
</evidence>
<dbReference type="InterPro" id="IPR021109">
    <property type="entry name" value="Peptidase_aspartic_dom_sf"/>
</dbReference>
<name>A0ABD0S295_LOXSC</name>
<dbReference type="Gene3D" id="2.40.70.10">
    <property type="entry name" value="Acid Proteases"/>
    <property type="match status" value="1"/>
</dbReference>
<feature type="coiled-coil region" evidence="1">
    <location>
        <begin position="62"/>
        <end position="89"/>
    </location>
</feature>
<proteinExistence type="predicted"/>
<evidence type="ECO:0000313" key="4">
    <source>
        <dbReference type="Proteomes" id="UP001549921"/>
    </source>
</evidence>
<dbReference type="Pfam" id="PF03564">
    <property type="entry name" value="DUF1759"/>
    <property type="match status" value="1"/>
</dbReference>
<keyword evidence="1" id="KW-0175">Coiled coil</keyword>
<dbReference type="PANTHER" id="PTHR47331:SF5">
    <property type="entry name" value="RIBONUCLEASE H"/>
    <property type="match status" value="1"/>
</dbReference>
<evidence type="ECO:0000256" key="2">
    <source>
        <dbReference type="SAM" id="MobiDB-lite"/>
    </source>
</evidence>
<feature type="region of interest" description="Disordered" evidence="2">
    <location>
        <begin position="320"/>
        <end position="341"/>
    </location>
</feature>
<dbReference type="InterPro" id="IPR005312">
    <property type="entry name" value="DUF1759"/>
</dbReference>
<evidence type="ECO:0008006" key="5">
    <source>
        <dbReference type="Google" id="ProtNLM"/>
    </source>
</evidence>
<protein>
    <recommendedName>
        <fullName evidence="5">Peptidase aspartic putative domain-containing protein</fullName>
    </recommendedName>
</protein>
<dbReference type="EMBL" id="JBEDNZ010000039">
    <property type="protein sequence ID" value="KAL0803357.1"/>
    <property type="molecule type" value="Genomic_DNA"/>
</dbReference>
<sequence>MSKDSASTHTGDSEKIYKDLSVKRSSIKGQITKFRNYLTNVASKAELSNIKLTELNLKLAKFEALSMRFDDLQNELDVLNADNIEVEIEERSDIEQDIILLIATAKDLTNERNSVIDNSCCAGHLVGQREIGLKLPQIQIAKFDGAYFRWLEFRDTFENLIHKNERIPSINKFHYLMSYLEGDAARVISNLEISSANYIEAWKLLCNRYDNKRILINQHLNSLFNVKQLPRESERSLRFSVDHVTKNLRALASLGQPTDKWDVLIIFMLSAKLDATTLLKWEEFRNNLEGDVPTLDQFFNFLTDRADVLEALCRNKHDNGISKPQVSPARNNNNNNNQRSSQNIYTKSFANLNTKNNKSGNYSCIICNENHRIYDCSTFKSKGIDDRMNDVTKYKLCINCLRQGHPAAECRMGPCRECKRKHNSLLHRPSSSVNHVVAVEEEDEPRESIVNFSNQCANQVLLSTAMTEVSNPLSQQKVKVRALLDCGSQSSFITQSLKTKLSLCSKPIDSLKVIGIGNNVTNNVVETCNIYINSVHDNFNLSMSCLVLRDLTGSLPKTPINICSLKLPANIQLADPTFQQPGPIEVLIGADVFWNILGNEQKSLGTNGPKLISSKLGWIVSGPIGLTSSLKTTHSNHVSLSYSQNEELEKYIKKFCDLEEVPNKLAISENDRICEEHFLQHTKRDHQGRFCVRLPPKDAPDCHGDSYRLARRRFSYLEKKHFDSIVIPC</sequence>
<comment type="caution">
    <text evidence="3">The sequence shown here is derived from an EMBL/GenBank/DDBJ whole genome shotgun (WGS) entry which is preliminary data.</text>
</comment>
<evidence type="ECO:0000256" key="1">
    <source>
        <dbReference type="SAM" id="Coils"/>
    </source>
</evidence>
<dbReference type="Proteomes" id="UP001549921">
    <property type="component" value="Unassembled WGS sequence"/>
</dbReference>
<dbReference type="PANTHER" id="PTHR47331">
    <property type="entry name" value="PHD-TYPE DOMAIN-CONTAINING PROTEIN"/>
    <property type="match status" value="1"/>
</dbReference>
<reference evidence="3 4" key="1">
    <citation type="submission" date="2024-06" db="EMBL/GenBank/DDBJ databases">
        <title>A chromosome-level genome assembly of beet webworm, Loxostege sticticalis.</title>
        <authorList>
            <person name="Zhang Y."/>
        </authorList>
    </citation>
    <scope>NUCLEOTIDE SEQUENCE [LARGE SCALE GENOMIC DNA]</scope>
    <source>
        <strain evidence="3">AQ028</strain>
        <tissue evidence="3">Male pupae</tissue>
    </source>
</reference>
<accession>A0ABD0S295</accession>
<feature type="compositionally biased region" description="Low complexity" evidence="2">
    <location>
        <begin position="330"/>
        <end position="341"/>
    </location>
</feature>
<dbReference type="AlphaFoldDB" id="A0ABD0S295"/>